<feature type="region of interest" description="Disordered" evidence="2">
    <location>
        <begin position="39"/>
        <end position="58"/>
    </location>
</feature>
<dbReference type="GO" id="GO:0000423">
    <property type="term" value="P:mitophagy"/>
    <property type="evidence" value="ECO:0007669"/>
    <property type="project" value="TreeGrafter"/>
</dbReference>
<reference evidence="4" key="1">
    <citation type="submission" date="2011-02" db="EMBL/GenBank/DDBJ databases">
        <authorList>
            <person name="Aslett M."/>
        </authorList>
    </citation>
    <scope>NUCLEOTIDE SEQUENCE</scope>
    <source>
        <strain evidence="4">Liverpool</strain>
    </source>
</reference>
<feature type="compositionally biased region" description="Polar residues" evidence="2">
    <location>
        <begin position="177"/>
        <end position="186"/>
    </location>
</feature>
<dbReference type="GO" id="GO:0030674">
    <property type="term" value="F:protein-macromolecule adaptor activity"/>
    <property type="evidence" value="ECO:0007669"/>
    <property type="project" value="TreeGrafter"/>
</dbReference>
<dbReference type="Proteomes" id="UP000007494">
    <property type="component" value="Chromosome II"/>
</dbReference>
<dbReference type="EMBL" id="LN714476">
    <property type="protein sequence ID" value="CEL64604.1"/>
    <property type="molecule type" value="Genomic_DNA"/>
</dbReference>
<accession>F0V8H3</accession>
<dbReference type="GO" id="GO:0006995">
    <property type="term" value="P:cellular response to nitrogen starvation"/>
    <property type="evidence" value="ECO:0007669"/>
    <property type="project" value="TreeGrafter"/>
</dbReference>
<feature type="domain" description="Atg6 BARA" evidence="3">
    <location>
        <begin position="454"/>
        <end position="646"/>
    </location>
</feature>
<dbReference type="GO" id="GO:0043548">
    <property type="term" value="F:phosphatidylinositol 3-kinase binding"/>
    <property type="evidence" value="ECO:0007669"/>
    <property type="project" value="TreeGrafter"/>
</dbReference>
<dbReference type="AlphaFoldDB" id="F0V8H3"/>
<dbReference type="GeneID" id="13446060"/>
<dbReference type="RefSeq" id="XP_003880049.1">
    <property type="nucleotide sequence ID" value="XM_003880000.1"/>
</dbReference>
<dbReference type="InterPro" id="IPR007243">
    <property type="entry name" value="Atg6/Beclin"/>
</dbReference>
<feature type="compositionally biased region" description="Low complexity" evidence="2">
    <location>
        <begin position="187"/>
        <end position="200"/>
    </location>
</feature>
<dbReference type="Gene3D" id="1.10.418.40">
    <property type="entry name" value="Autophagy protein 6/Beclin 1"/>
    <property type="match status" value="1"/>
</dbReference>
<dbReference type="PANTHER" id="PTHR12768">
    <property type="entry name" value="BECLIN 1"/>
    <property type="match status" value="1"/>
</dbReference>
<dbReference type="VEuPathDB" id="ToxoDB:NCLIV_004900"/>
<evidence type="ECO:0000256" key="2">
    <source>
        <dbReference type="SAM" id="MobiDB-lite"/>
    </source>
</evidence>
<reference evidence="5" key="4">
    <citation type="journal article" date="2015" name="PLoS ONE">
        <title>Comprehensive Evaluation of Toxoplasma gondii VEG and Neospora caninum LIV Genomes with Tachyzoite Stage Transcriptome and Proteome Defines Novel Transcript Features.</title>
        <authorList>
            <person name="Ramaprasad A."/>
            <person name="Mourier T."/>
            <person name="Naeem R."/>
            <person name="Malas T.B."/>
            <person name="Moussa E."/>
            <person name="Panigrahi A."/>
            <person name="Vermont S.J."/>
            <person name="Otto T.D."/>
            <person name="Wastling J."/>
            <person name="Pain A."/>
        </authorList>
    </citation>
    <scope>NUCLEOTIDE SEQUENCE</scope>
    <source>
        <strain evidence="5">Liverpool</strain>
    </source>
</reference>
<dbReference type="eggNOG" id="KOG2751">
    <property type="taxonomic scope" value="Eukaryota"/>
</dbReference>
<reference evidence="6" key="3">
    <citation type="journal article" date="2012" name="PLoS Pathog.">
        <title>Comparative genomics of the apicomplexan parasites Toxoplasma gondii and Neospora caninum: Coccidia differing in host range and transmission strategy.</title>
        <authorList>
            <person name="Reid A.J."/>
            <person name="Vermont S.J."/>
            <person name="Cotton J.A."/>
            <person name="Harris D."/>
            <person name="Hill-Cawthorne G.A."/>
            <person name="Konen-Waisman S."/>
            <person name="Latham S.M."/>
            <person name="Mourier T."/>
            <person name="Norton R."/>
            <person name="Quail M.A."/>
            <person name="Sanders M."/>
            <person name="Shanmugam D."/>
            <person name="Sohal A."/>
            <person name="Wasmuth J.D."/>
            <person name="Brunk B."/>
            <person name="Grigg M.E."/>
            <person name="Howard J.C."/>
            <person name="Parkinson J."/>
            <person name="Roos D.S."/>
            <person name="Trees A.J."/>
            <person name="Berriman M."/>
            <person name="Pain A."/>
            <person name="Wastling J.M."/>
        </authorList>
    </citation>
    <scope>NUCLEOTIDE SEQUENCE [LARGE SCALE GENOMIC DNA]</scope>
    <source>
        <strain evidence="6">Liverpool</strain>
    </source>
</reference>
<dbReference type="Pfam" id="PF04111">
    <property type="entry name" value="APG6"/>
    <property type="match status" value="1"/>
</dbReference>
<feature type="compositionally biased region" description="Basic and acidic residues" evidence="2">
    <location>
        <begin position="343"/>
        <end position="352"/>
    </location>
</feature>
<name>F0V8H3_NEOCL</name>
<proteinExistence type="inferred from homology"/>
<evidence type="ECO:0000313" key="5">
    <source>
        <dbReference type="EMBL" id="CEL64604.1"/>
    </source>
</evidence>
<organism evidence="4 6">
    <name type="scientific">Neospora caninum (strain Liverpool)</name>
    <dbReference type="NCBI Taxonomy" id="572307"/>
    <lineage>
        <taxon>Eukaryota</taxon>
        <taxon>Sar</taxon>
        <taxon>Alveolata</taxon>
        <taxon>Apicomplexa</taxon>
        <taxon>Conoidasida</taxon>
        <taxon>Coccidia</taxon>
        <taxon>Eucoccidiorida</taxon>
        <taxon>Eimeriorina</taxon>
        <taxon>Sarcocystidae</taxon>
        <taxon>Neospora</taxon>
    </lineage>
</organism>
<dbReference type="PANTHER" id="PTHR12768:SF4">
    <property type="entry name" value="BECLIN-1"/>
    <property type="match status" value="1"/>
</dbReference>
<feature type="compositionally biased region" description="Basic and acidic residues" evidence="2">
    <location>
        <begin position="75"/>
        <end position="86"/>
    </location>
</feature>
<protein>
    <submittedName>
        <fullName evidence="5">Autophagy protein Apg6, related</fullName>
    </submittedName>
</protein>
<dbReference type="GO" id="GO:0045324">
    <property type="term" value="P:late endosome to vacuole transport"/>
    <property type="evidence" value="ECO:0007669"/>
    <property type="project" value="TreeGrafter"/>
</dbReference>
<dbReference type="GO" id="GO:0000045">
    <property type="term" value="P:autophagosome assembly"/>
    <property type="evidence" value="ECO:0007669"/>
    <property type="project" value="TreeGrafter"/>
</dbReference>
<evidence type="ECO:0000256" key="1">
    <source>
        <dbReference type="ARBA" id="ARBA00005965"/>
    </source>
</evidence>
<gene>
    <name evidence="5" type="ORF">BN1204_004900</name>
    <name evidence="4" type="ORF">NCLIV_004900</name>
</gene>
<comment type="similarity">
    <text evidence="1">Belongs to the beclin family.</text>
</comment>
<dbReference type="GO" id="GO:0000407">
    <property type="term" value="C:phagophore assembly site"/>
    <property type="evidence" value="ECO:0007669"/>
    <property type="project" value="TreeGrafter"/>
</dbReference>
<reference evidence="4" key="2">
    <citation type="submission" date="2011-03" db="EMBL/GenBank/DDBJ databases">
        <title>Comparative genomics and transcriptomics of Neospora caninum and Toxoplasma gondii.</title>
        <authorList>
            <person name="Reid A.J."/>
            <person name="Sohal A."/>
            <person name="Harris D."/>
            <person name="Quail M."/>
            <person name="Sanders M."/>
            <person name="Berriman M."/>
            <person name="Wastling J.M."/>
            <person name="Pain A."/>
        </authorList>
    </citation>
    <scope>NUCLEOTIDE SEQUENCE</scope>
    <source>
        <strain evidence="4">Liverpool</strain>
    </source>
</reference>
<dbReference type="EMBL" id="FR823382">
    <property type="protein sequence ID" value="CBZ50014.1"/>
    <property type="molecule type" value="Genomic_DNA"/>
</dbReference>
<dbReference type="InterPro" id="IPR040455">
    <property type="entry name" value="Atg6_BARA"/>
</dbReference>
<evidence type="ECO:0000259" key="3">
    <source>
        <dbReference type="Pfam" id="PF04111"/>
    </source>
</evidence>
<feature type="compositionally biased region" description="Low complexity" evidence="2">
    <location>
        <begin position="121"/>
        <end position="133"/>
    </location>
</feature>
<sequence>MMGPSSMHRCVDCAAPLVVVHDAIPPACLLPVECSARGLEESSRQTRRTSSSSSSVTGIFSAPQTSLVAAALKSDHRNPTGDEVKVSPRSLPASSTSPGVCTPPGQRCASEPVQASDAVPASSCAGASVSLSSPRATRAPSGESGYPPSLQDSFVLLSPLPGTQAPSSHHEKVVPASSPTAAMNSEAQSPPAASPQARAPCGMPRQTREEEHRQQFVARLNDGENWTQLVLDDAALCEKCFSSTMGELEKQLEEERALLRQYTRALEKLKKLRGETARRGQQETAESARGSRKRDSGTQREVQEGVENLSAKRDGPQLDSWTAKAPEGAQKREDVSMPSLCRQEGRTTREETGGGQRSPLHEGRRDGKQERKEENQEEHQRLRLAQDLLAAQQEYEDAEDEEEELLEEVLTLNLLQRRLWHLSSAHQGRVARQEEATAAMLRQREYVSEQLERLKQLNVMNDAFHIWTDGALPSINSCRIGRLSSPASPSWAEINSGWGHMCLLLDVLFRKVYVHPTHYRLLPRGPYSCLIRRKDDTVLPLQGGGKETGLSRFFYKSRRFDEATVAFLECVQELHEALVHFARQPWPPYASPGVQTPWEPPELPFAVESDRVGGLSIRLQMSQDERWTKAVKYLLIDLKWLLSYVERVCVVCPSSS</sequence>
<dbReference type="OrthoDB" id="20368at2759"/>
<feature type="compositionally biased region" description="Basic and acidic residues" evidence="2">
    <location>
        <begin position="293"/>
        <end position="303"/>
    </location>
</feature>
<feature type="region of interest" description="Disordered" evidence="2">
    <location>
        <begin position="75"/>
        <end position="213"/>
    </location>
</feature>
<dbReference type="GO" id="GO:0034271">
    <property type="term" value="C:phosphatidylinositol 3-kinase complex, class III, type I"/>
    <property type="evidence" value="ECO:0007669"/>
    <property type="project" value="TreeGrafter"/>
</dbReference>
<keyword evidence="6" id="KW-1185">Reference proteome</keyword>
<feature type="compositionally biased region" description="Low complexity" evidence="2">
    <location>
        <begin position="48"/>
        <end position="57"/>
    </location>
</feature>
<dbReference type="OMA" id="VMNDAFH"/>
<evidence type="ECO:0000313" key="4">
    <source>
        <dbReference type="EMBL" id="CBZ50014.1"/>
    </source>
</evidence>
<dbReference type="GO" id="GO:0034272">
    <property type="term" value="C:phosphatidylinositol 3-kinase complex, class III, type II"/>
    <property type="evidence" value="ECO:0007669"/>
    <property type="project" value="TreeGrafter"/>
</dbReference>
<feature type="region of interest" description="Disordered" evidence="2">
    <location>
        <begin position="273"/>
        <end position="380"/>
    </location>
</feature>
<evidence type="ECO:0000313" key="6">
    <source>
        <dbReference type="Proteomes" id="UP000007494"/>
    </source>
</evidence>
<feature type="compositionally biased region" description="Basic and acidic residues" evidence="2">
    <location>
        <begin position="359"/>
        <end position="380"/>
    </location>
</feature>
<dbReference type="InParanoid" id="F0V8H3"/>
<dbReference type="InterPro" id="IPR038274">
    <property type="entry name" value="Atg6/Beclin_C_sf"/>
</dbReference>